<keyword evidence="3" id="KW-0233">DNA recombination</keyword>
<organism evidence="8">
    <name type="scientific">Dermatophagoides farinae</name>
    <name type="common">American house dust mite</name>
    <dbReference type="NCBI Taxonomy" id="6954"/>
    <lineage>
        <taxon>Eukaryota</taxon>
        <taxon>Metazoa</taxon>
        <taxon>Ecdysozoa</taxon>
        <taxon>Arthropoda</taxon>
        <taxon>Chelicerata</taxon>
        <taxon>Arachnida</taxon>
        <taxon>Acari</taxon>
        <taxon>Acariformes</taxon>
        <taxon>Sarcoptiformes</taxon>
        <taxon>Astigmata</taxon>
        <taxon>Psoroptidia</taxon>
        <taxon>Analgoidea</taxon>
        <taxon>Pyroglyphidae</taxon>
        <taxon>Dermatophagoidinae</taxon>
        <taxon>Dermatophagoides</taxon>
    </lineage>
</organism>
<evidence type="ECO:0000256" key="5">
    <source>
        <dbReference type="ARBA" id="ARBA00023254"/>
    </source>
</evidence>
<evidence type="ECO:0000256" key="2">
    <source>
        <dbReference type="ARBA" id="ARBA00007922"/>
    </source>
</evidence>
<comment type="subcellular location">
    <subcellularLocation>
        <location evidence="1">Nucleus</location>
    </subcellularLocation>
</comment>
<dbReference type="GO" id="GO:0010774">
    <property type="term" value="P:meiotic strand invasion involved in reciprocal meiotic recombination"/>
    <property type="evidence" value="ECO:0007669"/>
    <property type="project" value="TreeGrafter"/>
</dbReference>
<dbReference type="PANTHER" id="PTHR15938:SF0">
    <property type="entry name" value="HOMOLOGOUS-PAIRING PROTEIN 2 HOMOLOG"/>
    <property type="match status" value="1"/>
</dbReference>
<dbReference type="AlphaFoldDB" id="A0A9D4SCF9"/>
<dbReference type="Pfam" id="PF07106">
    <property type="entry name" value="WHD_TBPIP"/>
    <property type="match status" value="1"/>
</dbReference>
<dbReference type="Gene3D" id="1.10.10.10">
    <property type="entry name" value="Winged helix-like DNA-binding domain superfamily/Winged helix DNA-binding domain"/>
    <property type="match status" value="1"/>
</dbReference>
<sequence length="200" mass="23438">MAKSNIDDAKLEVKRFLIHANRPYSCTDVANNFQNKFNKSLIQKSLDSLVEQNDVIEKLNGKQKIYFISQENTNFNEESMKKVQEKIEQHNQLIEELNKSIAEKREKLNALKSYVSIEELQDCLARLQAQVDELRLQSKEYESKCSAAKNMDAAIERKSTLTLKRKKLVDEWRKRKRMATGIINTIMENYSKKKKDFSKK</sequence>
<comment type="similarity">
    <text evidence="2">Belongs to the HOP2 family.</text>
</comment>
<dbReference type="Proteomes" id="UP000828236">
    <property type="component" value="Unassembled WGS sequence"/>
</dbReference>
<proteinExistence type="inferred from homology"/>
<evidence type="ECO:0000256" key="1">
    <source>
        <dbReference type="ARBA" id="ARBA00004123"/>
    </source>
</evidence>
<feature type="domain" description="Homologous-pairing protein 2 winged helix" evidence="7">
    <location>
        <begin position="8"/>
        <end position="68"/>
    </location>
</feature>
<dbReference type="PANTHER" id="PTHR15938">
    <property type="entry name" value="TBP-1 INTERACTING PROTEIN"/>
    <property type="match status" value="1"/>
</dbReference>
<dbReference type="InterPro" id="IPR010776">
    <property type="entry name" value="Hop2_WH_dom"/>
</dbReference>
<reference evidence="8" key="2">
    <citation type="journal article" date="2021" name="World Allergy Organ. J.">
        <title>Chromosome-level assembly of Dermatophagoides farinae genome and transcriptome reveals two novel allergens Der f 37 and Der f 39.</title>
        <authorList>
            <person name="Chen J."/>
            <person name="Cai Z."/>
            <person name="Fan D."/>
            <person name="Hu J."/>
            <person name="Hou Y."/>
            <person name="He Y."/>
            <person name="Zhang Z."/>
            <person name="Zhao Z."/>
            <person name="Gao P."/>
            <person name="Hu W."/>
            <person name="Sun J."/>
            <person name="Li J."/>
            <person name="Ji K."/>
        </authorList>
    </citation>
    <scope>NUCLEOTIDE SEQUENCE</scope>
    <source>
        <strain evidence="8">JKM2019</strain>
    </source>
</reference>
<evidence type="ECO:0000313" key="8">
    <source>
        <dbReference type="EMBL" id="KAH7636591.1"/>
    </source>
</evidence>
<feature type="coiled-coil region" evidence="6">
    <location>
        <begin position="76"/>
        <end position="151"/>
    </location>
</feature>
<dbReference type="GO" id="GO:0000709">
    <property type="term" value="P:meiotic joint molecule formation"/>
    <property type="evidence" value="ECO:0007669"/>
    <property type="project" value="TreeGrafter"/>
</dbReference>
<evidence type="ECO:0000256" key="3">
    <source>
        <dbReference type="ARBA" id="ARBA00023172"/>
    </source>
</evidence>
<accession>A0A9D4SCF9</accession>
<evidence type="ECO:0000256" key="6">
    <source>
        <dbReference type="SAM" id="Coils"/>
    </source>
</evidence>
<dbReference type="GO" id="GO:0120230">
    <property type="term" value="F:recombinase activator activity"/>
    <property type="evidence" value="ECO:0007669"/>
    <property type="project" value="TreeGrafter"/>
</dbReference>
<comment type="caution">
    <text evidence="8">The sequence shown here is derived from an EMBL/GenBank/DDBJ whole genome shotgun (WGS) entry which is preliminary data.</text>
</comment>
<dbReference type="GO" id="GO:0120231">
    <property type="term" value="C:DNA recombinase auxiliary factor complex"/>
    <property type="evidence" value="ECO:0007669"/>
    <property type="project" value="TreeGrafter"/>
</dbReference>
<reference evidence="8" key="1">
    <citation type="submission" date="2020-06" db="EMBL/GenBank/DDBJ databases">
        <authorList>
            <person name="Ji K."/>
            <person name="Li J."/>
        </authorList>
    </citation>
    <scope>NUCLEOTIDE SEQUENCE</scope>
    <source>
        <strain evidence="8">JKM2019</strain>
        <tissue evidence="8">Whole body</tissue>
    </source>
</reference>
<dbReference type="EMBL" id="SDOV01000010">
    <property type="protein sequence ID" value="KAH7636591.1"/>
    <property type="molecule type" value="Genomic_DNA"/>
</dbReference>
<dbReference type="InterPro" id="IPR036388">
    <property type="entry name" value="WH-like_DNA-bd_sf"/>
</dbReference>
<evidence type="ECO:0000259" key="7">
    <source>
        <dbReference type="Pfam" id="PF07106"/>
    </source>
</evidence>
<keyword evidence="4" id="KW-0539">Nucleus</keyword>
<dbReference type="GO" id="GO:0000794">
    <property type="term" value="C:condensed nuclear chromosome"/>
    <property type="evidence" value="ECO:0007669"/>
    <property type="project" value="TreeGrafter"/>
</dbReference>
<name>A0A9D4SCF9_DERFA</name>
<dbReference type="GO" id="GO:0007129">
    <property type="term" value="P:homologous chromosome pairing at meiosis"/>
    <property type="evidence" value="ECO:0007669"/>
    <property type="project" value="TreeGrafter"/>
</dbReference>
<evidence type="ECO:0000256" key="4">
    <source>
        <dbReference type="ARBA" id="ARBA00023242"/>
    </source>
</evidence>
<protein>
    <recommendedName>
        <fullName evidence="7">Homologous-pairing protein 2 winged helix domain-containing protein</fullName>
    </recommendedName>
</protein>
<keyword evidence="5" id="KW-0469">Meiosis</keyword>
<keyword evidence="6" id="KW-0175">Coiled coil</keyword>
<gene>
    <name evidence="8" type="ORF">HUG17_10561</name>
</gene>
<dbReference type="GO" id="GO:0003690">
    <property type="term" value="F:double-stranded DNA binding"/>
    <property type="evidence" value="ECO:0007669"/>
    <property type="project" value="TreeGrafter"/>
</dbReference>